<dbReference type="InterPro" id="IPR043504">
    <property type="entry name" value="Peptidase_S1_PA_chymotrypsin"/>
</dbReference>
<evidence type="ECO:0000313" key="14">
    <source>
        <dbReference type="Proteomes" id="UP001549920"/>
    </source>
</evidence>
<proteinExistence type="predicted"/>
<dbReference type="PROSITE" id="PS00134">
    <property type="entry name" value="TRYPSIN_HIS"/>
    <property type="match status" value="1"/>
</dbReference>
<evidence type="ECO:0000313" key="12">
    <source>
        <dbReference type="EMBL" id="KAL0838941.1"/>
    </source>
</evidence>
<feature type="chain" id="PRO_5044722888" description="trypsin" evidence="10">
    <location>
        <begin position="21"/>
        <end position="357"/>
    </location>
</feature>
<keyword evidence="3 9" id="KW-0645">Protease</keyword>
<evidence type="ECO:0000256" key="4">
    <source>
        <dbReference type="ARBA" id="ARBA00022801"/>
    </source>
</evidence>
<evidence type="ECO:0000256" key="9">
    <source>
        <dbReference type="RuleBase" id="RU363034"/>
    </source>
</evidence>
<reference evidence="14 15" key="1">
    <citation type="submission" date="2024-06" db="EMBL/GenBank/DDBJ databases">
        <title>A chromosome-level genome assembly of beet webworm, Loxostege sticticalis.</title>
        <authorList>
            <person name="Zhang Y."/>
        </authorList>
    </citation>
    <scope>NUCLEOTIDE SEQUENCE [LARGE SCALE GENOMIC DNA]</scope>
    <source>
        <strain evidence="13">AQ026</strain>
        <strain evidence="12">AQ028</strain>
        <tissue evidence="12">Male pupae</tissue>
        <tissue evidence="13">Whole body</tissue>
    </source>
</reference>
<dbReference type="EMBL" id="JBEUOH010000009">
    <property type="protein sequence ID" value="KAL0883269.1"/>
    <property type="molecule type" value="Genomic_DNA"/>
</dbReference>
<evidence type="ECO:0000313" key="15">
    <source>
        <dbReference type="Proteomes" id="UP001549921"/>
    </source>
</evidence>
<dbReference type="Pfam" id="PF00089">
    <property type="entry name" value="Trypsin"/>
    <property type="match status" value="1"/>
</dbReference>
<evidence type="ECO:0000259" key="11">
    <source>
        <dbReference type="PROSITE" id="PS50240"/>
    </source>
</evidence>
<dbReference type="PANTHER" id="PTHR24252">
    <property type="entry name" value="ACROSIN-RELATED"/>
    <property type="match status" value="1"/>
</dbReference>
<keyword evidence="4 9" id="KW-0378">Hydrolase</keyword>
<dbReference type="InterPro" id="IPR009003">
    <property type="entry name" value="Peptidase_S1_PA"/>
</dbReference>
<dbReference type="EMBL" id="JBEDNZ010000009">
    <property type="protein sequence ID" value="KAL0838941.1"/>
    <property type="molecule type" value="Genomic_DNA"/>
</dbReference>
<dbReference type="InterPro" id="IPR001254">
    <property type="entry name" value="Trypsin_dom"/>
</dbReference>
<feature type="domain" description="Peptidase S1" evidence="11">
    <location>
        <begin position="114"/>
        <end position="355"/>
    </location>
</feature>
<protein>
    <recommendedName>
        <fullName evidence="8">trypsin</fullName>
        <ecNumber evidence="8">3.4.21.4</ecNumber>
    </recommendedName>
</protein>
<dbReference type="GO" id="GO:0016485">
    <property type="term" value="P:protein processing"/>
    <property type="evidence" value="ECO:0007669"/>
    <property type="project" value="UniProtKB-ARBA"/>
</dbReference>
<dbReference type="CDD" id="cd00190">
    <property type="entry name" value="Tryp_SPc"/>
    <property type="match status" value="1"/>
</dbReference>
<dbReference type="PROSITE" id="PS00135">
    <property type="entry name" value="TRYPSIN_SER"/>
    <property type="match status" value="1"/>
</dbReference>
<evidence type="ECO:0000256" key="6">
    <source>
        <dbReference type="ARBA" id="ARBA00023157"/>
    </source>
</evidence>
<evidence type="ECO:0000256" key="1">
    <source>
        <dbReference type="ARBA" id="ARBA00004613"/>
    </source>
</evidence>
<dbReference type="AlphaFoldDB" id="A0ABD0T6G3"/>
<comment type="catalytic activity">
    <reaction evidence="7">
        <text>Preferential cleavage: Arg-|-Xaa, Lys-|-Xaa.</text>
        <dbReference type="EC" id="3.4.21.4"/>
    </reaction>
</comment>
<evidence type="ECO:0000256" key="8">
    <source>
        <dbReference type="ARBA" id="ARBA00038868"/>
    </source>
</evidence>
<feature type="signal peptide" evidence="10">
    <location>
        <begin position="1"/>
        <end position="20"/>
    </location>
</feature>
<keyword evidence="10" id="KW-0732">Signal</keyword>
<evidence type="ECO:0000256" key="5">
    <source>
        <dbReference type="ARBA" id="ARBA00022825"/>
    </source>
</evidence>
<dbReference type="Proteomes" id="UP001549920">
    <property type="component" value="Unassembled WGS sequence"/>
</dbReference>
<dbReference type="InterPro" id="IPR018114">
    <property type="entry name" value="TRYPSIN_HIS"/>
</dbReference>
<dbReference type="FunFam" id="2.40.10.10:FF:000047">
    <property type="entry name" value="Trypsin eta"/>
    <property type="match status" value="1"/>
</dbReference>
<dbReference type="GO" id="GO:0005576">
    <property type="term" value="C:extracellular region"/>
    <property type="evidence" value="ECO:0007669"/>
    <property type="project" value="UniProtKB-SubCell"/>
</dbReference>
<dbReference type="SMART" id="SM00020">
    <property type="entry name" value="Tryp_SPc"/>
    <property type="match status" value="1"/>
</dbReference>
<evidence type="ECO:0000256" key="3">
    <source>
        <dbReference type="ARBA" id="ARBA00022670"/>
    </source>
</evidence>
<dbReference type="InterPro" id="IPR001314">
    <property type="entry name" value="Peptidase_S1A"/>
</dbReference>
<dbReference type="EC" id="3.4.21.4" evidence="8"/>
<dbReference type="GO" id="GO:0004252">
    <property type="term" value="F:serine-type endopeptidase activity"/>
    <property type="evidence" value="ECO:0007669"/>
    <property type="project" value="UniProtKB-EC"/>
</dbReference>
<keyword evidence="5 9" id="KW-0720">Serine protease</keyword>
<keyword evidence="2" id="KW-0964">Secreted</keyword>
<keyword evidence="6" id="KW-1015">Disulfide bond</keyword>
<name>A0ABD0T6G3_LOXSC</name>
<dbReference type="PANTHER" id="PTHR24252:SF7">
    <property type="entry name" value="HYALIN"/>
    <property type="match status" value="1"/>
</dbReference>
<gene>
    <name evidence="13" type="ORF">ABMA27_016689</name>
    <name evidence="12" type="ORF">ABMA28_016951</name>
</gene>
<dbReference type="PRINTS" id="PR00722">
    <property type="entry name" value="CHYMOTRYPSIN"/>
</dbReference>
<accession>A0ABD0T6G3</accession>
<evidence type="ECO:0000256" key="10">
    <source>
        <dbReference type="SAM" id="SignalP"/>
    </source>
</evidence>
<dbReference type="PROSITE" id="PS50240">
    <property type="entry name" value="TRYPSIN_DOM"/>
    <property type="match status" value="1"/>
</dbReference>
<keyword evidence="14" id="KW-1185">Reference proteome</keyword>
<dbReference type="SUPFAM" id="SSF50494">
    <property type="entry name" value="Trypsin-like serine proteases"/>
    <property type="match status" value="1"/>
</dbReference>
<evidence type="ECO:0000256" key="7">
    <source>
        <dbReference type="ARBA" id="ARBA00036320"/>
    </source>
</evidence>
<evidence type="ECO:0000256" key="2">
    <source>
        <dbReference type="ARBA" id="ARBA00022525"/>
    </source>
</evidence>
<dbReference type="Proteomes" id="UP001549921">
    <property type="component" value="Unassembled WGS sequence"/>
</dbReference>
<organism evidence="12 15">
    <name type="scientific">Loxostege sticticalis</name>
    <name type="common">Beet webworm moth</name>
    <dbReference type="NCBI Taxonomy" id="481309"/>
    <lineage>
        <taxon>Eukaryota</taxon>
        <taxon>Metazoa</taxon>
        <taxon>Ecdysozoa</taxon>
        <taxon>Arthropoda</taxon>
        <taxon>Hexapoda</taxon>
        <taxon>Insecta</taxon>
        <taxon>Pterygota</taxon>
        <taxon>Neoptera</taxon>
        <taxon>Endopterygota</taxon>
        <taxon>Lepidoptera</taxon>
        <taxon>Glossata</taxon>
        <taxon>Ditrysia</taxon>
        <taxon>Pyraloidea</taxon>
        <taxon>Crambidae</taxon>
        <taxon>Pyraustinae</taxon>
        <taxon>Loxostege</taxon>
    </lineage>
</organism>
<comment type="subcellular location">
    <subcellularLocation>
        <location evidence="1">Secreted</location>
    </subcellularLocation>
</comment>
<evidence type="ECO:0000313" key="13">
    <source>
        <dbReference type="EMBL" id="KAL0883269.1"/>
    </source>
</evidence>
<dbReference type="Gene3D" id="2.40.10.10">
    <property type="entry name" value="Trypsin-like serine proteases"/>
    <property type="match status" value="2"/>
</dbReference>
<sequence>MCYKQFLVFSFAIILKKIVAQEAGDDCVPNNEVLDGVCTIITDCELALRAIQKRNHHNYQRCGFSGQYEVVCCPRTTQKFGPSNERGNLNSNRKSERECKRIIETSRPPLDLHIIGGEKATLGEFPHMVAIGFDRGNGYQFDCGGALISDTYVLTAAHCIINLERVEPQIIRAGVVTLGDNTWHDESDYRIAQNIPHPNYTHSSKYNDIALLRLEKPVEVSENLHAACLYTSNLDPLTPLTITGWGRISTQQSLTSNVLLKTKVNAVSRERCTPEYTGWRKLPSGIIDDQLCAGDPQGGHDACQGDSGGPLQISESDVAYRIVGVTSFGKGCGTTTPGVYTRVSSYVDWIESVVWPN</sequence>
<comment type="caution">
    <text evidence="12">The sequence shown here is derived from an EMBL/GenBank/DDBJ whole genome shotgun (WGS) entry which is preliminary data.</text>
</comment>
<dbReference type="InterPro" id="IPR033116">
    <property type="entry name" value="TRYPSIN_SER"/>
</dbReference>